<dbReference type="AlphaFoldDB" id="A0A640SKI9"/>
<evidence type="ECO:0000313" key="1">
    <source>
        <dbReference type="EMBL" id="GFE11252.1"/>
    </source>
</evidence>
<accession>A0A640SKI9</accession>
<organism evidence="1 2">
    <name type="scientific">Streptomyces caniferus</name>
    <dbReference type="NCBI Taxonomy" id="285557"/>
    <lineage>
        <taxon>Bacteria</taxon>
        <taxon>Bacillati</taxon>
        <taxon>Actinomycetota</taxon>
        <taxon>Actinomycetes</taxon>
        <taxon>Kitasatosporales</taxon>
        <taxon>Streptomycetaceae</taxon>
        <taxon>Streptomyces</taxon>
    </lineage>
</organism>
<name>A0A640SKI9_9ACTN</name>
<reference evidence="1 2" key="1">
    <citation type="submission" date="2019-12" db="EMBL/GenBank/DDBJ databases">
        <title>Whole genome shotgun sequence of Streptomyces caniferus NBRC 15389.</title>
        <authorList>
            <person name="Ichikawa N."/>
            <person name="Kimura A."/>
            <person name="Kitahashi Y."/>
            <person name="Komaki H."/>
            <person name="Tamura T."/>
        </authorList>
    </citation>
    <scope>NUCLEOTIDE SEQUENCE [LARGE SCALE GENOMIC DNA]</scope>
    <source>
        <strain evidence="1 2">NBRC 15389</strain>
    </source>
</reference>
<gene>
    <name evidence="1" type="ORF">Scani_75200</name>
</gene>
<dbReference type="EMBL" id="BLIN01000005">
    <property type="protein sequence ID" value="GFE11252.1"/>
    <property type="molecule type" value="Genomic_DNA"/>
</dbReference>
<sequence>MEAEVVVAEEVVAEEVVAEEVVLIRSLPWGSVVPVVRVPSVVRAAPVGCASVP</sequence>
<protein>
    <submittedName>
        <fullName evidence="1">Uncharacterized protein</fullName>
    </submittedName>
</protein>
<proteinExistence type="predicted"/>
<comment type="caution">
    <text evidence="1">The sequence shown here is derived from an EMBL/GenBank/DDBJ whole genome shotgun (WGS) entry which is preliminary data.</text>
</comment>
<dbReference type="Proteomes" id="UP000435837">
    <property type="component" value="Unassembled WGS sequence"/>
</dbReference>
<evidence type="ECO:0000313" key="2">
    <source>
        <dbReference type="Proteomes" id="UP000435837"/>
    </source>
</evidence>